<evidence type="ECO:0000313" key="3">
    <source>
        <dbReference type="Proteomes" id="UP000815325"/>
    </source>
</evidence>
<comment type="caution">
    <text evidence="2">The sequence shown here is derived from an EMBL/GenBank/DDBJ whole genome shotgun (WGS) entry which is preliminary data.</text>
</comment>
<accession>A0ABQ7GZT7</accession>
<dbReference type="Proteomes" id="UP000815325">
    <property type="component" value="Unassembled WGS sequence"/>
</dbReference>
<dbReference type="SUPFAM" id="SSF48371">
    <property type="entry name" value="ARM repeat"/>
    <property type="match status" value="1"/>
</dbReference>
<feature type="compositionally biased region" description="Polar residues" evidence="1">
    <location>
        <begin position="96"/>
        <end position="106"/>
    </location>
</feature>
<evidence type="ECO:0000256" key="1">
    <source>
        <dbReference type="SAM" id="MobiDB-lite"/>
    </source>
</evidence>
<keyword evidence="3" id="KW-1185">Reference proteome</keyword>
<name>A0ABQ7GZT7_DUNSA</name>
<organism evidence="2 3">
    <name type="scientific">Dunaliella salina</name>
    <name type="common">Green alga</name>
    <name type="synonym">Protococcus salinus</name>
    <dbReference type="NCBI Taxonomy" id="3046"/>
    <lineage>
        <taxon>Eukaryota</taxon>
        <taxon>Viridiplantae</taxon>
        <taxon>Chlorophyta</taxon>
        <taxon>core chlorophytes</taxon>
        <taxon>Chlorophyceae</taxon>
        <taxon>CS clade</taxon>
        <taxon>Chlamydomonadales</taxon>
        <taxon>Dunaliellaceae</taxon>
        <taxon>Dunaliella</taxon>
    </lineage>
</organism>
<gene>
    <name evidence="2" type="ORF">DUNSADRAFT_17720</name>
</gene>
<feature type="region of interest" description="Disordered" evidence="1">
    <location>
        <begin position="26"/>
        <end position="50"/>
    </location>
</feature>
<dbReference type="EMBL" id="MU069523">
    <property type="protein sequence ID" value="KAF5840119.1"/>
    <property type="molecule type" value="Genomic_DNA"/>
</dbReference>
<evidence type="ECO:0000313" key="2">
    <source>
        <dbReference type="EMBL" id="KAF5840119.1"/>
    </source>
</evidence>
<feature type="region of interest" description="Disordered" evidence="1">
    <location>
        <begin position="93"/>
        <end position="141"/>
    </location>
</feature>
<feature type="compositionally biased region" description="Low complexity" evidence="1">
    <location>
        <begin position="36"/>
        <end position="50"/>
    </location>
</feature>
<dbReference type="InterPro" id="IPR016024">
    <property type="entry name" value="ARM-type_fold"/>
</dbReference>
<sequence>MAPLHRAVDHLHDLLLPPFLTTTNNPEHLTNLTATSPASSRPSSAAAPSRRIGDIGRDQQRHQGQLQALQFKTKHAVHAPSFHSHEGLRAVRGFSPASSMPTSPRASSVPPKARPASAQAALPSDSRAPGVDASYEDLGPDLSKANVSRRAMRVLNAIHSSLTSRRLLLSKARLEQGEQEMSRPQHPPIDIDNLCQQSSDLESAFASVSALASKGHTLVISARMLPTYCTSAITKANALGPKTLKLLMASFVWCLAHQRGKSGRAVAHSVADIAKKGLTESADYASVLVNTGIVDVLIQLVNEGSSNNPDNSRARSPEGPPMEVSRYNLVVPTLRPSGPGVARQAAAAEALLEVGRVHLEALDTVASDEEAIPSLCDLVLDCSVDTAARLSAAALIAATVSLRAESSAELSLRKGAFTALMFVMDSDHRQGSTNAKTWVIEALKAICLHEGLRCLIPDLLHSRAEGMGMSGPQLKASKHAAATQKLKDTFELQTDEQVQVAILHTVWGVPLQLVALLSTDAAKGGRTIDAATVEPLYRLGELAAKILTSVVTEDPGTRRIAKRLAIGSKINIVFLQAIRDAALHSALMELKAQL</sequence>
<reference evidence="2" key="1">
    <citation type="submission" date="2017-08" db="EMBL/GenBank/DDBJ databases">
        <authorList>
            <person name="Polle J.E."/>
            <person name="Barry K."/>
            <person name="Cushman J."/>
            <person name="Schmutz J."/>
            <person name="Tran D."/>
            <person name="Hathwaick L.T."/>
            <person name="Yim W.C."/>
            <person name="Jenkins J."/>
            <person name="Mckie-Krisberg Z.M."/>
            <person name="Prochnik S."/>
            <person name="Lindquist E."/>
            <person name="Dockter R.B."/>
            <person name="Adam C."/>
            <person name="Molina H."/>
            <person name="Bunkerborg J."/>
            <person name="Jin E."/>
            <person name="Buchheim M."/>
            <person name="Magnuson J."/>
        </authorList>
    </citation>
    <scope>NUCLEOTIDE SEQUENCE</scope>
    <source>
        <strain evidence="2">CCAP 19/18</strain>
    </source>
</reference>
<protein>
    <submittedName>
        <fullName evidence="2">Uncharacterized protein</fullName>
    </submittedName>
</protein>
<proteinExistence type="predicted"/>